<name>A0A7W7Q7L7_9PSEU</name>
<reference evidence="1 2" key="1">
    <citation type="submission" date="2020-08" db="EMBL/GenBank/DDBJ databases">
        <title>Genomic Encyclopedia of Type Strains, Phase III (KMG-III): the genomes of soil and plant-associated and newly described type strains.</title>
        <authorList>
            <person name="Whitman W."/>
        </authorList>
    </citation>
    <scope>NUCLEOTIDE SEQUENCE [LARGE SCALE GENOMIC DNA]</scope>
    <source>
        <strain evidence="1 2">CECT 8960</strain>
    </source>
</reference>
<dbReference type="Proteomes" id="UP000520767">
    <property type="component" value="Unassembled WGS sequence"/>
</dbReference>
<accession>A0A7W7Q7L7</accession>
<dbReference type="InterPro" id="IPR046249">
    <property type="entry name" value="DUF6282"/>
</dbReference>
<evidence type="ECO:0000313" key="2">
    <source>
        <dbReference type="Proteomes" id="UP000520767"/>
    </source>
</evidence>
<dbReference type="Gene3D" id="3.20.20.140">
    <property type="entry name" value="Metal-dependent hydrolases"/>
    <property type="match status" value="1"/>
</dbReference>
<dbReference type="RefSeq" id="WP_184812720.1">
    <property type="nucleotide sequence ID" value="NZ_JACHJQ010000005.1"/>
</dbReference>
<evidence type="ECO:0008006" key="3">
    <source>
        <dbReference type="Google" id="ProtNLM"/>
    </source>
</evidence>
<proteinExistence type="predicted"/>
<sequence>MTPPDALVRVLRGAVDLHCHSGPSPFPRELTHVEAAEDGDRLEMRAILVKSHHHITVMDLLAMRDGLAKVGTRAFGGIALNSQVGGINPYAVAMALRMGGRAVWFPTFSSGRHIACHPEGDGFPTAAVPVPSAQVDFTDDAGELIPEVYDVLDHVIEAGALLSGGHNTPELITQLFTAAKERGVRRMVINHPNFVIGADPEQCLELVGLGAYVEHEWGMYDPQGYRKWDPKQLMDWIERIGPEHTVLASDLGQAGRPRPVDALLRVAAALLDLGLPERDLQRMVRDNPSFLLGLDD</sequence>
<dbReference type="InterPro" id="IPR032466">
    <property type="entry name" value="Metal_Hydrolase"/>
</dbReference>
<protein>
    <recommendedName>
        <fullName evidence="3">Amidohydrolase family protein</fullName>
    </recommendedName>
</protein>
<evidence type="ECO:0000313" key="1">
    <source>
        <dbReference type="EMBL" id="MBB4908582.1"/>
    </source>
</evidence>
<dbReference type="Pfam" id="PF19799">
    <property type="entry name" value="DUF6282"/>
    <property type="match status" value="1"/>
</dbReference>
<dbReference type="SUPFAM" id="SSF51556">
    <property type="entry name" value="Metallo-dependent hydrolases"/>
    <property type="match status" value="1"/>
</dbReference>
<comment type="caution">
    <text evidence="1">The sequence shown here is derived from an EMBL/GenBank/DDBJ whole genome shotgun (WGS) entry which is preliminary data.</text>
</comment>
<dbReference type="AlphaFoldDB" id="A0A7W7Q7L7"/>
<keyword evidence="2" id="KW-1185">Reference proteome</keyword>
<organism evidence="1 2">
    <name type="scientific">Actinophytocola algeriensis</name>
    <dbReference type="NCBI Taxonomy" id="1768010"/>
    <lineage>
        <taxon>Bacteria</taxon>
        <taxon>Bacillati</taxon>
        <taxon>Actinomycetota</taxon>
        <taxon>Actinomycetes</taxon>
        <taxon>Pseudonocardiales</taxon>
        <taxon>Pseudonocardiaceae</taxon>
    </lineage>
</organism>
<gene>
    <name evidence="1" type="ORF">FHR82_004835</name>
</gene>
<dbReference type="EMBL" id="JACHJQ010000005">
    <property type="protein sequence ID" value="MBB4908582.1"/>
    <property type="molecule type" value="Genomic_DNA"/>
</dbReference>